<accession>A0A8J6EYR8</accession>
<feature type="transmembrane region" description="Helical" evidence="8">
    <location>
        <begin position="80"/>
        <end position="103"/>
    </location>
</feature>
<dbReference type="PANTHER" id="PTHR23292">
    <property type="entry name" value="LIPOPOLYSACCHARIDE-INDUCED TUMOR NECROSIS FACTOR-ALPHA FACTOR"/>
    <property type="match status" value="1"/>
</dbReference>
<evidence type="ECO:0000256" key="3">
    <source>
        <dbReference type="ARBA" id="ARBA00004630"/>
    </source>
</evidence>
<evidence type="ECO:0000256" key="4">
    <source>
        <dbReference type="ARBA" id="ARBA00005975"/>
    </source>
</evidence>
<dbReference type="PROSITE" id="PS51837">
    <property type="entry name" value="LITAF"/>
    <property type="match status" value="1"/>
</dbReference>
<keyword evidence="7 8" id="KW-0472">Membrane</keyword>
<keyword evidence="5" id="KW-0479">Metal-binding</keyword>
<evidence type="ECO:0000256" key="2">
    <source>
        <dbReference type="ARBA" id="ARBA00004414"/>
    </source>
</evidence>
<keyword evidence="6" id="KW-0862">Zinc</keyword>
<dbReference type="InterPro" id="IPR037519">
    <property type="entry name" value="LITAF_fam"/>
</dbReference>
<keyword evidence="11" id="KW-1185">Reference proteome</keyword>
<comment type="subcellular location">
    <subcellularLocation>
        <location evidence="1">Endosome membrane</location>
        <topology evidence="1">Peripheral membrane protein</topology>
        <orientation evidence="1">Cytoplasmic side</orientation>
    </subcellularLocation>
    <subcellularLocation>
        <location evidence="2">Late endosome membrane</location>
    </subcellularLocation>
    <subcellularLocation>
        <location evidence="3">Lysosome membrane</location>
        <topology evidence="3">Peripheral membrane protein</topology>
        <orientation evidence="3">Cytoplasmic side</orientation>
    </subcellularLocation>
</comment>
<sequence length="128" mass="13936">MHTSDKGYPSSTPAYSEPNFGGAYPPPPAYGGGMAQPTVIISPLATTVIVRTSFGDTPVSCTCPACHQNVVSRVEYQVGLLTWLIFGMLLFFGCWLGCCLIPFCVDSCKDVDHFCPNCNHHLAKYKRL</sequence>
<dbReference type="Pfam" id="PF10601">
    <property type="entry name" value="zf-LITAF-like"/>
    <property type="match status" value="1"/>
</dbReference>
<evidence type="ECO:0000259" key="9">
    <source>
        <dbReference type="PROSITE" id="PS51837"/>
    </source>
</evidence>
<dbReference type="OrthoDB" id="4713066at2759"/>
<dbReference type="PANTHER" id="PTHR23292:SF47">
    <property type="entry name" value="LITAF DOMAIN-CONTAINING PROTEIN"/>
    <property type="match status" value="1"/>
</dbReference>
<evidence type="ECO:0000256" key="5">
    <source>
        <dbReference type="ARBA" id="ARBA00022723"/>
    </source>
</evidence>
<keyword evidence="8" id="KW-0812">Transmembrane</keyword>
<dbReference type="GO" id="GO:0098560">
    <property type="term" value="C:cytoplasmic side of late endosome membrane"/>
    <property type="evidence" value="ECO:0007669"/>
    <property type="project" value="TreeGrafter"/>
</dbReference>
<dbReference type="GO" id="GO:0008270">
    <property type="term" value="F:zinc ion binding"/>
    <property type="evidence" value="ECO:0007669"/>
    <property type="project" value="TreeGrafter"/>
</dbReference>
<evidence type="ECO:0000313" key="11">
    <source>
        <dbReference type="Proteomes" id="UP000770717"/>
    </source>
</evidence>
<dbReference type="Proteomes" id="UP000770717">
    <property type="component" value="Unassembled WGS sequence"/>
</dbReference>
<organism evidence="10 11">
    <name type="scientific">Eleutherodactylus coqui</name>
    <name type="common">Puerto Rican coqui</name>
    <dbReference type="NCBI Taxonomy" id="57060"/>
    <lineage>
        <taxon>Eukaryota</taxon>
        <taxon>Metazoa</taxon>
        <taxon>Chordata</taxon>
        <taxon>Craniata</taxon>
        <taxon>Vertebrata</taxon>
        <taxon>Euteleostomi</taxon>
        <taxon>Amphibia</taxon>
        <taxon>Batrachia</taxon>
        <taxon>Anura</taxon>
        <taxon>Neobatrachia</taxon>
        <taxon>Hyloidea</taxon>
        <taxon>Eleutherodactylidae</taxon>
        <taxon>Eleutherodactylinae</taxon>
        <taxon>Eleutherodactylus</taxon>
        <taxon>Eleutherodactylus</taxon>
    </lineage>
</organism>
<proteinExistence type="inferred from homology"/>
<gene>
    <name evidence="10" type="ORF">GDO78_002490</name>
</gene>
<comment type="caution">
    <text evidence="10">The sequence shown here is derived from an EMBL/GenBank/DDBJ whole genome shotgun (WGS) entry which is preliminary data.</text>
</comment>
<dbReference type="EMBL" id="WNTK01000010">
    <property type="protein sequence ID" value="KAG9477116.1"/>
    <property type="molecule type" value="Genomic_DNA"/>
</dbReference>
<evidence type="ECO:0000313" key="10">
    <source>
        <dbReference type="EMBL" id="KAG9477116.1"/>
    </source>
</evidence>
<name>A0A8J6EYR8_ELECQ</name>
<evidence type="ECO:0000256" key="8">
    <source>
        <dbReference type="SAM" id="Phobius"/>
    </source>
</evidence>
<reference evidence="10" key="1">
    <citation type="thesis" date="2020" institute="ProQuest LLC" country="789 East Eisenhower Parkway, Ann Arbor, MI, USA">
        <title>Comparative Genomics and Chromosome Evolution.</title>
        <authorList>
            <person name="Mudd A.B."/>
        </authorList>
    </citation>
    <scope>NUCLEOTIDE SEQUENCE</scope>
    <source>
        <strain evidence="10">HN-11 Male</strain>
        <tissue evidence="10">Kidney and liver</tissue>
    </source>
</reference>
<dbReference type="GO" id="GO:0005634">
    <property type="term" value="C:nucleus"/>
    <property type="evidence" value="ECO:0007669"/>
    <property type="project" value="TreeGrafter"/>
</dbReference>
<evidence type="ECO:0000256" key="1">
    <source>
        <dbReference type="ARBA" id="ARBA00004125"/>
    </source>
</evidence>
<dbReference type="SMART" id="SM00714">
    <property type="entry name" value="LITAF"/>
    <property type="match status" value="1"/>
</dbReference>
<feature type="domain" description="LITAF" evidence="9">
    <location>
        <begin position="43"/>
        <end position="127"/>
    </location>
</feature>
<evidence type="ECO:0000256" key="6">
    <source>
        <dbReference type="ARBA" id="ARBA00022833"/>
    </source>
</evidence>
<evidence type="ECO:0000256" key="7">
    <source>
        <dbReference type="ARBA" id="ARBA00023136"/>
    </source>
</evidence>
<dbReference type="InterPro" id="IPR006629">
    <property type="entry name" value="LITAF"/>
</dbReference>
<keyword evidence="8" id="KW-1133">Transmembrane helix</keyword>
<dbReference type="GO" id="GO:0098574">
    <property type="term" value="C:cytoplasmic side of lysosomal membrane"/>
    <property type="evidence" value="ECO:0007669"/>
    <property type="project" value="TreeGrafter"/>
</dbReference>
<dbReference type="AlphaFoldDB" id="A0A8J6EYR8"/>
<comment type="similarity">
    <text evidence="4">Belongs to the CDIP1/LITAF family.</text>
</comment>
<protein>
    <recommendedName>
        <fullName evidence="9">LITAF domain-containing protein</fullName>
    </recommendedName>
</protein>